<keyword evidence="2" id="KW-1185">Reference proteome</keyword>
<protein>
    <submittedName>
        <fullName evidence="1">Uncharacterized protein</fullName>
    </submittedName>
</protein>
<evidence type="ECO:0000313" key="1">
    <source>
        <dbReference type="EMBL" id="KTC66563.1"/>
    </source>
</evidence>
<dbReference type="OrthoDB" id="5643962at2"/>
<gene>
    <name evidence="1" type="ORF">Lade_1221</name>
</gene>
<dbReference type="AlphaFoldDB" id="A0A0W0R678"/>
<reference evidence="1 2" key="1">
    <citation type="submission" date="2015-11" db="EMBL/GenBank/DDBJ databases">
        <title>Identification of large and diverse effector repertoires of 38 Legionella species.</title>
        <authorList>
            <person name="Burstein D."/>
            <person name="Amaro F."/>
            <person name="Zusman T."/>
            <person name="Lifshitz Z."/>
            <person name="Cohen O."/>
            <person name="Gilbert J.A."/>
            <person name="Pupko T."/>
            <person name="Shuman H.A."/>
            <person name="Segal G."/>
        </authorList>
    </citation>
    <scope>NUCLEOTIDE SEQUENCE [LARGE SCALE GENOMIC DNA]</scope>
    <source>
        <strain evidence="1 2">1762-AUS-E</strain>
    </source>
</reference>
<sequence length="78" mass="9052">MNRQLADRVNKELDEMGVPSRSEERIEIFAKLIKIPRFKAESLLNGSLPLDEKLVQLLAEEFEVNPEWLTGKSDKRKN</sequence>
<proteinExistence type="predicted"/>
<comment type="caution">
    <text evidence="1">The sequence shown here is derived from an EMBL/GenBank/DDBJ whole genome shotgun (WGS) entry which is preliminary data.</text>
</comment>
<accession>A0A0W0R678</accession>
<dbReference type="Proteomes" id="UP000054859">
    <property type="component" value="Unassembled WGS sequence"/>
</dbReference>
<dbReference type="RefSeq" id="WP_058462229.1">
    <property type="nucleotide sequence ID" value="NZ_CAAAHS010000007.1"/>
</dbReference>
<name>A0A0W0R678_9GAMM</name>
<dbReference type="PATRIC" id="fig|45056.6.peg.1263"/>
<evidence type="ECO:0000313" key="2">
    <source>
        <dbReference type="Proteomes" id="UP000054859"/>
    </source>
</evidence>
<dbReference type="EMBL" id="LNKA01000001">
    <property type="protein sequence ID" value="KTC66563.1"/>
    <property type="molecule type" value="Genomic_DNA"/>
</dbReference>
<dbReference type="STRING" id="45056.Lade_1221"/>
<organism evidence="1 2">
    <name type="scientific">Legionella adelaidensis</name>
    <dbReference type="NCBI Taxonomy" id="45056"/>
    <lineage>
        <taxon>Bacteria</taxon>
        <taxon>Pseudomonadati</taxon>
        <taxon>Pseudomonadota</taxon>
        <taxon>Gammaproteobacteria</taxon>
        <taxon>Legionellales</taxon>
        <taxon>Legionellaceae</taxon>
        <taxon>Legionella</taxon>
    </lineage>
</organism>